<gene>
    <name evidence="2" type="ORF">SADUNF_Sadunf05G0133900</name>
</gene>
<protein>
    <submittedName>
        <fullName evidence="2">Uncharacterized protein</fullName>
    </submittedName>
</protein>
<keyword evidence="3" id="KW-1185">Reference proteome</keyword>
<evidence type="ECO:0000256" key="1">
    <source>
        <dbReference type="SAM" id="MobiDB-lite"/>
    </source>
</evidence>
<accession>A0A835K400</accession>
<feature type="region of interest" description="Disordered" evidence="1">
    <location>
        <begin position="104"/>
        <end position="140"/>
    </location>
</feature>
<organism evidence="2 3">
    <name type="scientific">Salix dunnii</name>
    <dbReference type="NCBI Taxonomy" id="1413687"/>
    <lineage>
        <taxon>Eukaryota</taxon>
        <taxon>Viridiplantae</taxon>
        <taxon>Streptophyta</taxon>
        <taxon>Embryophyta</taxon>
        <taxon>Tracheophyta</taxon>
        <taxon>Spermatophyta</taxon>
        <taxon>Magnoliopsida</taxon>
        <taxon>eudicotyledons</taxon>
        <taxon>Gunneridae</taxon>
        <taxon>Pentapetalae</taxon>
        <taxon>rosids</taxon>
        <taxon>fabids</taxon>
        <taxon>Malpighiales</taxon>
        <taxon>Salicaceae</taxon>
        <taxon>Saliceae</taxon>
        <taxon>Salix</taxon>
    </lineage>
</organism>
<comment type="caution">
    <text evidence="2">The sequence shown here is derived from an EMBL/GenBank/DDBJ whole genome shotgun (WGS) entry which is preliminary data.</text>
</comment>
<evidence type="ECO:0000313" key="2">
    <source>
        <dbReference type="EMBL" id="KAF9682680.1"/>
    </source>
</evidence>
<reference evidence="2 3" key="1">
    <citation type="submission" date="2020-10" db="EMBL/GenBank/DDBJ databases">
        <title>Plant Genome Project.</title>
        <authorList>
            <person name="Zhang R.-G."/>
        </authorList>
    </citation>
    <scope>NUCLEOTIDE SEQUENCE [LARGE SCALE GENOMIC DNA]</scope>
    <source>
        <strain evidence="2">FAFU-HL-1</strain>
        <tissue evidence="2">Leaf</tissue>
    </source>
</reference>
<dbReference type="AlphaFoldDB" id="A0A835K400"/>
<dbReference type="OrthoDB" id="1190472at2759"/>
<dbReference type="EMBL" id="JADGMS010000005">
    <property type="protein sequence ID" value="KAF9682680.1"/>
    <property type="molecule type" value="Genomic_DNA"/>
</dbReference>
<dbReference type="Proteomes" id="UP000657918">
    <property type="component" value="Unassembled WGS sequence"/>
</dbReference>
<name>A0A835K400_9ROSI</name>
<sequence length="140" mass="15832">MAEEKGTGSKDAPVAAPIMVQTENSSFDIGHSKSRCFELIGYPNNWERNYDPQCNKSRVSIAETRRDSDEIAYMTSAMVAVIVRKDNIEVLTFDYSIVARDKPYKEQSLQSSLPEHTTPREEQQSTCCGDQTTKKLTMEQ</sequence>
<evidence type="ECO:0000313" key="3">
    <source>
        <dbReference type="Proteomes" id="UP000657918"/>
    </source>
</evidence>
<proteinExistence type="predicted"/>